<name>A0A1M5VBF0_9FLAO</name>
<evidence type="ECO:0008006" key="3">
    <source>
        <dbReference type="Google" id="ProtNLM"/>
    </source>
</evidence>
<evidence type="ECO:0000313" key="2">
    <source>
        <dbReference type="Proteomes" id="UP000184109"/>
    </source>
</evidence>
<sequence>MYVPYNTLPDTARVWIYQSNRKFNEQEKEKISEMTTDFVEQWTRHGENVRGSFTMLYDQFLIIAVDQNFVEVSGCSIDASVKLVQQIQVQFQVDMLNKLAIAYKEGDEIKITPMANFTQLAKAGTVKSDTVVFNNMVNSKKGVATLWEVPAAESWHARFFN</sequence>
<keyword evidence="2" id="KW-1185">Reference proteome</keyword>
<dbReference type="Proteomes" id="UP000184109">
    <property type="component" value="Unassembled WGS sequence"/>
</dbReference>
<accession>A0A1M5VBF0</accession>
<dbReference type="EMBL" id="FQXQ01000003">
    <property type="protein sequence ID" value="SHH72547.1"/>
    <property type="molecule type" value="Genomic_DNA"/>
</dbReference>
<protein>
    <recommendedName>
        <fullName evidence="3">ABC transporter ATPase</fullName>
    </recommendedName>
</protein>
<dbReference type="OrthoDB" id="978691at2"/>
<reference evidence="2" key="1">
    <citation type="submission" date="2016-11" db="EMBL/GenBank/DDBJ databases">
        <authorList>
            <person name="Varghese N."/>
            <person name="Submissions S."/>
        </authorList>
    </citation>
    <scope>NUCLEOTIDE SEQUENCE [LARGE SCALE GENOMIC DNA]</scope>
    <source>
        <strain evidence="2">DSM 100572</strain>
    </source>
</reference>
<dbReference type="AlphaFoldDB" id="A0A1M5VBF0"/>
<organism evidence="1 2">
    <name type="scientific">Wenyingzhuangia marina</name>
    <dbReference type="NCBI Taxonomy" id="1195760"/>
    <lineage>
        <taxon>Bacteria</taxon>
        <taxon>Pseudomonadati</taxon>
        <taxon>Bacteroidota</taxon>
        <taxon>Flavobacteriia</taxon>
        <taxon>Flavobacteriales</taxon>
        <taxon>Flavobacteriaceae</taxon>
        <taxon>Wenyingzhuangia</taxon>
    </lineage>
</organism>
<dbReference type="RefSeq" id="WP_073120412.1">
    <property type="nucleotide sequence ID" value="NZ_BMEN01000003.1"/>
</dbReference>
<gene>
    <name evidence="1" type="ORF">SAMN05444281_1669</name>
</gene>
<dbReference type="STRING" id="1195760.SAMN05444281_1669"/>
<proteinExistence type="predicted"/>
<evidence type="ECO:0000313" key="1">
    <source>
        <dbReference type="EMBL" id="SHH72547.1"/>
    </source>
</evidence>